<sequence length="235" mass="26594">MSNTISLIIFSDAHGKLEYVKKILSSVKENVDAIVFCGDIAPYRQHISTLQYITMFLSYVSSFKVTKVIAVPGNVDYLEHYIEASKKSDMFINIHENIYVYKEYLFAGFGGSNITPFNTILETPDEIIEQKLEASLQRAKNLNKNLNKLILVTHTPPYNTKCDLAYNGQHIGSTAVRKIIEKYKPIVAISGHVHESRCIDKIEETVIVNPGPLSRGFYAMIKINDNVKAELKQVY</sequence>
<dbReference type="Pfam" id="PF00149">
    <property type="entry name" value="Metallophos"/>
    <property type="match status" value="1"/>
</dbReference>
<dbReference type="Proteomes" id="UP001529235">
    <property type="component" value="Unassembled WGS sequence"/>
</dbReference>
<protein>
    <submittedName>
        <fullName evidence="2">Metallophosphoesterase</fullName>
    </submittedName>
</protein>
<name>A0ABD4Z5L1_9CREN</name>
<dbReference type="EMBL" id="JASNVW010000001">
    <property type="protein sequence ID" value="MDK6028404.1"/>
    <property type="molecule type" value="Genomic_DNA"/>
</dbReference>
<feature type="domain" description="Calcineurin-like phosphoesterase" evidence="1">
    <location>
        <begin position="7"/>
        <end position="195"/>
    </location>
</feature>
<dbReference type="RefSeq" id="WP_285273369.1">
    <property type="nucleotide sequence ID" value="NZ_JASNVW010000001.1"/>
</dbReference>
<accession>A0ABD4Z5L1</accession>
<keyword evidence="3" id="KW-1185">Reference proteome</keyword>
<evidence type="ECO:0000313" key="2">
    <source>
        <dbReference type="EMBL" id="MDK6028404.1"/>
    </source>
</evidence>
<dbReference type="InterPro" id="IPR004843">
    <property type="entry name" value="Calcineurin-like_PHP"/>
</dbReference>
<gene>
    <name evidence="2" type="ORF">QPL79_03380</name>
</gene>
<dbReference type="PANTHER" id="PTHR37523">
    <property type="entry name" value="METALLOPHOSPHOESTERASE"/>
    <property type="match status" value="1"/>
</dbReference>
<evidence type="ECO:0000313" key="3">
    <source>
        <dbReference type="Proteomes" id="UP001529235"/>
    </source>
</evidence>
<reference evidence="2 3" key="1">
    <citation type="submission" date="2023-05" db="EMBL/GenBank/DDBJ databases">
        <title>A new hyperthermophilic archaea 'Ignisphaera cupida' sp. nov. and description of the family 'Ignisphaeraceae' fam. nov.</title>
        <authorList>
            <person name="Podosokorskaya O.A."/>
            <person name="Elcheninov A.G."/>
            <person name="Klukina A."/>
            <person name="Merkel A.Y."/>
        </authorList>
    </citation>
    <scope>NUCLEOTIDE SEQUENCE [LARGE SCALE GENOMIC DNA]</scope>
    <source>
        <strain evidence="2 3">4213-co</strain>
    </source>
</reference>
<proteinExistence type="predicted"/>
<dbReference type="SUPFAM" id="SSF56300">
    <property type="entry name" value="Metallo-dependent phosphatases"/>
    <property type="match status" value="1"/>
</dbReference>
<dbReference type="AlphaFoldDB" id="A0ABD4Z5L1"/>
<dbReference type="InterPro" id="IPR029052">
    <property type="entry name" value="Metallo-depent_PP-like"/>
</dbReference>
<evidence type="ECO:0000259" key="1">
    <source>
        <dbReference type="Pfam" id="PF00149"/>
    </source>
</evidence>
<comment type="caution">
    <text evidence="2">The sequence shown here is derived from an EMBL/GenBank/DDBJ whole genome shotgun (WGS) entry which is preliminary data.</text>
</comment>
<dbReference type="Gene3D" id="3.60.21.10">
    <property type="match status" value="1"/>
</dbReference>
<dbReference type="PANTHER" id="PTHR37523:SF1">
    <property type="entry name" value="CALCINEURIN-LIKE PHOSPHOESTERASE DOMAIN-CONTAINING PROTEIN"/>
    <property type="match status" value="1"/>
</dbReference>
<organism evidence="2 3">
    <name type="scientific">Ignisphaera cupida</name>
    <dbReference type="NCBI Taxonomy" id="3050454"/>
    <lineage>
        <taxon>Archaea</taxon>
        <taxon>Thermoproteota</taxon>
        <taxon>Thermoprotei</taxon>
        <taxon>Desulfurococcales</taxon>
        <taxon>Desulfurococcaceae</taxon>
        <taxon>Ignisphaera</taxon>
    </lineage>
</organism>